<organism evidence="5 6">
    <name type="scientific">Geovibrio thiophilus</name>
    <dbReference type="NCBI Taxonomy" id="139438"/>
    <lineage>
        <taxon>Bacteria</taxon>
        <taxon>Pseudomonadati</taxon>
        <taxon>Deferribacterota</taxon>
        <taxon>Deferribacteres</taxon>
        <taxon>Deferribacterales</taxon>
        <taxon>Geovibrionaceae</taxon>
        <taxon>Geovibrio</taxon>
    </lineage>
</organism>
<dbReference type="Gene3D" id="3.40.190.10">
    <property type="entry name" value="Periplasmic binding protein-like II"/>
    <property type="match status" value="2"/>
</dbReference>
<reference evidence="5 6" key="1">
    <citation type="submission" date="2019-01" db="EMBL/GenBank/DDBJ databases">
        <title>Geovibrio thiophilus DSM 11263, complete genome.</title>
        <authorList>
            <person name="Spring S."/>
            <person name="Bunk B."/>
            <person name="Sproer C."/>
        </authorList>
    </citation>
    <scope>NUCLEOTIDE SEQUENCE [LARGE SCALE GENOMIC DNA]</scope>
    <source>
        <strain evidence="5 6">DSM 11263</strain>
    </source>
</reference>
<evidence type="ECO:0000256" key="2">
    <source>
        <dbReference type="ARBA" id="ARBA00022723"/>
    </source>
</evidence>
<protein>
    <submittedName>
        <fullName evidence="5">Molybdate ABC transporter substrate-binding protein</fullName>
    </submittedName>
</protein>
<evidence type="ECO:0000313" key="6">
    <source>
        <dbReference type="Proteomes" id="UP000287502"/>
    </source>
</evidence>
<dbReference type="GO" id="GO:0015689">
    <property type="term" value="P:molybdate ion transport"/>
    <property type="evidence" value="ECO:0007669"/>
    <property type="project" value="InterPro"/>
</dbReference>
<dbReference type="InterPro" id="IPR050682">
    <property type="entry name" value="ModA/WtpA"/>
</dbReference>
<evidence type="ECO:0000256" key="4">
    <source>
        <dbReference type="SAM" id="SignalP"/>
    </source>
</evidence>
<dbReference type="SUPFAM" id="SSF53850">
    <property type="entry name" value="Periplasmic binding protein-like II"/>
    <property type="match status" value="1"/>
</dbReference>
<evidence type="ECO:0000313" key="5">
    <source>
        <dbReference type="EMBL" id="QAR32922.1"/>
    </source>
</evidence>
<dbReference type="KEGG" id="gtl:EP073_05730"/>
<dbReference type="PANTHER" id="PTHR30632">
    <property type="entry name" value="MOLYBDATE-BINDING PERIPLASMIC PROTEIN"/>
    <property type="match status" value="1"/>
</dbReference>
<evidence type="ECO:0000256" key="1">
    <source>
        <dbReference type="ARBA" id="ARBA00009175"/>
    </source>
</evidence>
<feature type="signal peptide" evidence="4">
    <location>
        <begin position="1"/>
        <end position="20"/>
    </location>
</feature>
<proteinExistence type="inferred from homology"/>
<keyword evidence="3 4" id="KW-0732">Signal</keyword>
<sequence length="239" mass="25503">MLKKLIIVTVVFVMSSWAFAADEVTVAAGAGYRKLVTEMAAYCEQKEGIKVNMSFGNLGQVIAQVKASGLIPVVIGDKNFFTRAKLEITEFQPIGKGKLVLAWRKGIDIASVDEIATDKIKRLAIPNTENAIYGIAGTQYMAGKGLTDKVKDKLLVVATVPQVNSYVATGEVDAGFSNLTDTMGIADKIGGYIEINEGYAEIPIVAAFLKESEGNAAALRLKNCLADAESAKIAKKHGL</sequence>
<dbReference type="Pfam" id="PF13531">
    <property type="entry name" value="SBP_bac_11"/>
    <property type="match status" value="1"/>
</dbReference>
<gene>
    <name evidence="5" type="primary">modA</name>
    <name evidence="5" type="ORF">EP073_05730</name>
</gene>
<dbReference type="RefSeq" id="WP_128466208.1">
    <property type="nucleotide sequence ID" value="NZ_CP035108.1"/>
</dbReference>
<keyword evidence="6" id="KW-1185">Reference proteome</keyword>
<comment type="similarity">
    <text evidence="1">Belongs to the bacterial solute-binding protein ModA family.</text>
</comment>
<accession>A0A410JXL6</accession>
<evidence type="ECO:0000256" key="3">
    <source>
        <dbReference type="ARBA" id="ARBA00022729"/>
    </source>
</evidence>
<dbReference type="InterPro" id="IPR005950">
    <property type="entry name" value="ModA"/>
</dbReference>
<name>A0A410JXL6_9BACT</name>
<dbReference type="GO" id="GO:0030973">
    <property type="term" value="F:molybdate ion binding"/>
    <property type="evidence" value="ECO:0007669"/>
    <property type="project" value="TreeGrafter"/>
</dbReference>
<dbReference type="Proteomes" id="UP000287502">
    <property type="component" value="Chromosome"/>
</dbReference>
<dbReference type="PANTHER" id="PTHR30632:SF14">
    <property type="entry name" value="TUNGSTATE_MOLYBDATE_CHROMATE-BINDING PROTEIN MODA"/>
    <property type="match status" value="1"/>
</dbReference>
<dbReference type="AlphaFoldDB" id="A0A410JXL6"/>
<dbReference type="GO" id="GO:0046872">
    <property type="term" value="F:metal ion binding"/>
    <property type="evidence" value="ECO:0007669"/>
    <property type="project" value="UniProtKB-KW"/>
</dbReference>
<dbReference type="OrthoDB" id="9785015at2"/>
<dbReference type="EMBL" id="CP035108">
    <property type="protein sequence ID" value="QAR32922.1"/>
    <property type="molecule type" value="Genomic_DNA"/>
</dbReference>
<feature type="chain" id="PRO_5018991253" evidence="4">
    <location>
        <begin position="21"/>
        <end position="239"/>
    </location>
</feature>
<dbReference type="NCBIfam" id="TIGR01256">
    <property type="entry name" value="modA"/>
    <property type="match status" value="1"/>
</dbReference>
<keyword evidence="2" id="KW-0479">Metal-binding</keyword>